<dbReference type="AlphaFoldDB" id="A0A9D2M5A5"/>
<dbReference type="SUPFAM" id="SSF51556">
    <property type="entry name" value="Metallo-dependent hydrolases"/>
    <property type="match status" value="1"/>
</dbReference>
<dbReference type="EMBL" id="DWYG01000037">
    <property type="protein sequence ID" value="HJB41467.1"/>
    <property type="molecule type" value="Genomic_DNA"/>
</dbReference>
<comment type="caution">
    <text evidence="2">The sequence shown here is derived from an EMBL/GenBank/DDBJ whole genome shotgun (WGS) entry which is preliminary data.</text>
</comment>
<dbReference type="CDD" id="cd01300">
    <property type="entry name" value="YtcJ_like"/>
    <property type="match status" value="1"/>
</dbReference>
<evidence type="ECO:0000259" key="1">
    <source>
        <dbReference type="Pfam" id="PF07969"/>
    </source>
</evidence>
<dbReference type="Gene3D" id="3.10.310.70">
    <property type="match status" value="1"/>
</dbReference>
<gene>
    <name evidence="2" type="ORF">H9945_03125</name>
</gene>
<evidence type="ECO:0000313" key="3">
    <source>
        <dbReference type="Proteomes" id="UP000886803"/>
    </source>
</evidence>
<accession>A0A9D2M5A5</accession>
<dbReference type="Gene3D" id="3.20.20.140">
    <property type="entry name" value="Metal-dependent hydrolases"/>
    <property type="match status" value="1"/>
</dbReference>
<evidence type="ECO:0000313" key="2">
    <source>
        <dbReference type="EMBL" id="HJB41467.1"/>
    </source>
</evidence>
<protein>
    <submittedName>
        <fullName evidence="2">Amidohydrolase family protein</fullName>
    </submittedName>
</protein>
<proteinExistence type="predicted"/>
<dbReference type="Gene3D" id="2.30.40.10">
    <property type="entry name" value="Urease, subunit C, domain 1"/>
    <property type="match status" value="1"/>
</dbReference>
<dbReference type="Pfam" id="PF07969">
    <property type="entry name" value="Amidohydro_3"/>
    <property type="match status" value="1"/>
</dbReference>
<name>A0A9D2M5A5_9FIRM</name>
<dbReference type="PANTHER" id="PTHR22642">
    <property type="entry name" value="IMIDAZOLONEPROPIONASE"/>
    <property type="match status" value="1"/>
</dbReference>
<dbReference type="PANTHER" id="PTHR22642:SF2">
    <property type="entry name" value="PROTEIN LONG AFTER FAR-RED 3"/>
    <property type="match status" value="1"/>
</dbReference>
<reference evidence="2" key="1">
    <citation type="journal article" date="2021" name="PeerJ">
        <title>Extensive microbial diversity within the chicken gut microbiome revealed by metagenomics and culture.</title>
        <authorList>
            <person name="Gilroy R."/>
            <person name="Ravi A."/>
            <person name="Getino M."/>
            <person name="Pursley I."/>
            <person name="Horton D.L."/>
            <person name="Alikhan N.F."/>
            <person name="Baker D."/>
            <person name="Gharbi K."/>
            <person name="Hall N."/>
            <person name="Watson M."/>
            <person name="Adriaenssens E.M."/>
            <person name="Foster-Nyarko E."/>
            <person name="Jarju S."/>
            <person name="Secka A."/>
            <person name="Antonio M."/>
            <person name="Oren A."/>
            <person name="Chaudhuri R.R."/>
            <person name="La Ragione R."/>
            <person name="Hildebrand F."/>
            <person name="Pallen M.J."/>
        </authorList>
    </citation>
    <scope>NUCLEOTIDE SEQUENCE</scope>
    <source>
        <strain evidence="2">ChiBcec8-13705</strain>
    </source>
</reference>
<dbReference type="SUPFAM" id="SSF51338">
    <property type="entry name" value="Composite domain of metallo-dependent hydrolases"/>
    <property type="match status" value="1"/>
</dbReference>
<dbReference type="InterPro" id="IPR032466">
    <property type="entry name" value="Metal_Hydrolase"/>
</dbReference>
<feature type="domain" description="Amidohydrolase 3" evidence="1">
    <location>
        <begin position="49"/>
        <end position="533"/>
    </location>
</feature>
<dbReference type="InterPro" id="IPR033932">
    <property type="entry name" value="YtcJ-like"/>
</dbReference>
<reference evidence="2" key="2">
    <citation type="submission" date="2021-04" db="EMBL/GenBank/DDBJ databases">
        <authorList>
            <person name="Gilroy R."/>
        </authorList>
    </citation>
    <scope>NUCLEOTIDE SEQUENCE</scope>
    <source>
        <strain evidence="2">ChiBcec8-13705</strain>
    </source>
</reference>
<dbReference type="GO" id="GO:0016810">
    <property type="term" value="F:hydrolase activity, acting on carbon-nitrogen (but not peptide) bonds"/>
    <property type="evidence" value="ECO:0007669"/>
    <property type="project" value="InterPro"/>
</dbReference>
<sequence>MSEFLFQNGTILTMDETRGLYAEALLVRDGVIAAVGDAAAVAAEANSPEIIDLHGATLMPSFIDPHSHLSSYAMGLQQIALEGVKSYEEIIARVQQYLKDNNIPAGQWVTAHGYDHNALAERRPPDRTVLDAAAPQNPLVLQHVSGHTGVFNTLALQGLGLNADTPDPPGGRFARAADGSLTGYAEENAFIETIKRMPQPGAEQLLACYTKAQQCYAAYGITTVQDGLIIDQMAPLYQGLCAAGTLFLDTVAYVDFRACETLLKTFADHLGAYRQHFKIGGYKTFLDGSPQARTAWLRTPYLPAPGADEPKGYRGYPAMQDDELFQQLCRALRDGRQVLAHCNGDAAAQQYLDQYARAKAAVPGAPDIRPVMVHAQFLDRDQLPMLKKLGMIPSFFVAHVYHWGDIHIQNVGLARAARISCTASALAEGIKFTFHQDSPVIQPNMLETIWCAVNRMTKAGVPLGTQERIPTLEALKAVTVNAAYQYFEEDRKGTLAPGKLADLVALSADPLKTPAPDLRSIQVLETWKEGRSIFKA</sequence>
<dbReference type="Proteomes" id="UP000886803">
    <property type="component" value="Unassembled WGS sequence"/>
</dbReference>
<organism evidence="2 3">
    <name type="scientific">Candidatus Gemmiger avicola</name>
    <dbReference type="NCBI Taxonomy" id="2838605"/>
    <lineage>
        <taxon>Bacteria</taxon>
        <taxon>Bacillati</taxon>
        <taxon>Bacillota</taxon>
        <taxon>Clostridia</taxon>
        <taxon>Eubacteriales</taxon>
        <taxon>Gemmiger</taxon>
    </lineage>
</organism>
<dbReference type="InterPro" id="IPR011059">
    <property type="entry name" value="Metal-dep_hydrolase_composite"/>
</dbReference>
<dbReference type="InterPro" id="IPR013108">
    <property type="entry name" value="Amidohydro_3"/>
</dbReference>